<feature type="domain" description="LicD/FKTN/FKRP nucleotidyltransferase" evidence="6">
    <location>
        <begin position="676"/>
        <end position="723"/>
    </location>
</feature>
<dbReference type="OrthoDB" id="444255at2759"/>
<feature type="region of interest" description="Disordered" evidence="5">
    <location>
        <begin position="202"/>
        <end position="316"/>
    </location>
</feature>
<protein>
    <recommendedName>
        <fullName evidence="6">LicD/FKTN/FKRP nucleotidyltransferase domain-containing protein</fullName>
    </recommendedName>
</protein>
<dbReference type="OMA" id="FTLAMYY"/>
<dbReference type="PANTHER" id="PTHR15407">
    <property type="entry name" value="FUKUTIN-RELATED"/>
    <property type="match status" value="1"/>
</dbReference>
<proteinExistence type="predicted"/>
<evidence type="ECO:0000256" key="2">
    <source>
        <dbReference type="ARBA" id="ARBA00022692"/>
    </source>
</evidence>
<dbReference type="GeneID" id="54782060"/>
<organism evidence="7 8">
    <name type="scientific">Diutina rugosa</name>
    <name type="common">Yeast</name>
    <name type="synonym">Candida rugosa</name>
    <dbReference type="NCBI Taxonomy" id="5481"/>
    <lineage>
        <taxon>Eukaryota</taxon>
        <taxon>Fungi</taxon>
        <taxon>Dikarya</taxon>
        <taxon>Ascomycota</taxon>
        <taxon>Saccharomycotina</taxon>
        <taxon>Pichiomycetes</taxon>
        <taxon>Debaryomycetaceae</taxon>
        <taxon>Diutina</taxon>
    </lineage>
</organism>
<comment type="caution">
    <text evidence="7">The sequence shown here is derived from an EMBL/GenBank/DDBJ whole genome shotgun (WGS) entry which is preliminary data.</text>
</comment>
<dbReference type="Pfam" id="PF04991">
    <property type="entry name" value="LicD"/>
    <property type="match status" value="2"/>
</dbReference>
<sequence>MFFALRKKHLQLTAVVLVVVVLLISTSTVRSRIASMVPASYIYTLSAGLSGDKSSSKMGEASMAANDPEQYLSHHVDQLYRDKLANDNEQMLQWQVETGMNEHGGVIELPPYYQKTTPNSKKPLIQPFDPRFTLAMYYEAMLKQFQAKGYKSNEKNRRLSDADAELPFHWEDWVDMSILNKYILNPMDSGCLPLDVTKEVEKKVKEDEKKKQEEDRKKKAEEDKKIEEERKKKEAELKKEEERKKAEKAKIDAAIEAERKKWETQNPSKQPESSISDTSESNEQQQKNDAVKSDENKEAVPLNQAHEKRGLSKRYNRKDSKNITEYCIPSAQMPQTGDGENVHDNGNLVHPSFNVFRFGGRSTDPKMKLMGKSYLYSHAPPPESIIFLTSDGMYRVRTAQKKGKLLYNQIPESYFEDVKSNKIDVSKSFKKLQKKFPSNHGHVQNDYLVYLDPEHFRYNPKIYIDQFQKKANRGGITRTEQGYLNSLLYGQELISKNAVPKYFTEANMIFGGGIGDHYDWRFFNGIHYNSYEQTLSLHHMVRVFLSFCRKVGINTWVAHGSLLSWYWDGMAFPWDNDIDVQMPIYDLHKLSLHFNQTLIVEDANDGYGRYFLDCGTFIALRDKGNGNNNIDARFIDVDTGLYIDITGLAVSKEATPDRYKGGLRKEWNKDTPAFETNSELEIYNCRNKHFSSLSELSPLRKTMVEGEVAYVPRKFTEILKTEYSKGLQSKKHSGYVFMPQLRLWIPEDDILFFLQDKQGWATRHSFAQKYSNHNDDDEERFDLAYQLTEDEKKNFKKIKSGIDDKDLTTLFELTPNELLMFLKQDEIFLSYYTTADFTHFHSEEMMRLLNDKSTMNLVKEAPDFSPLKIDPFMFTQHVEGQTYAARVQQYMKMDASRWH</sequence>
<evidence type="ECO:0000256" key="5">
    <source>
        <dbReference type="SAM" id="MobiDB-lite"/>
    </source>
</evidence>
<comment type="subcellular location">
    <subcellularLocation>
        <location evidence="1">Membrane</location>
        <topology evidence="1">Single-pass membrane protein</topology>
    </subcellularLocation>
</comment>
<keyword evidence="3" id="KW-1133">Transmembrane helix</keyword>
<reference evidence="7 8" key="1">
    <citation type="submission" date="2019-07" db="EMBL/GenBank/DDBJ databases">
        <title>Genome assembly of two rare yeast pathogens: Diutina rugosa and Trichomonascus ciferrii.</title>
        <authorList>
            <person name="Mixao V."/>
            <person name="Saus E."/>
            <person name="Hansen A."/>
            <person name="Lass-Flor C."/>
            <person name="Gabaldon T."/>
        </authorList>
    </citation>
    <scope>NUCLEOTIDE SEQUENCE [LARGE SCALE GENOMIC DNA]</scope>
    <source>
        <strain evidence="7 8">CBS 613</strain>
    </source>
</reference>
<keyword evidence="8" id="KW-1185">Reference proteome</keyword>
<gene>
    <name evidence="7" type="ORF">DIURU_003409</name>
</gene>
<keyword evidence="2" id="KW-0812">Transmembrane</keyword>
<dbReference type="Proteomes" id="UP000449547">
    <property type="component" value="Unassembled WGS sequence"/>
</dbReference>
<dbReference type="InterPro" id="IPR009644">
    <property type="entry name" value="FKTN/MNN4/W02B3.4-1"/>
</dbReference>
<evidence type="ECO:0000256" key="3">
    <source>
        <dbReference type="ARBA" id="ARBA00022989"/>
    </source>
</evidence>
<feature type="compositionally biased region" description="Basic and acidic residues" evidence="5">
    <location>
        <begin position="202"/>
        <end position="263"/>
    </location>
</feature>
<dbReference type="InterPro" id="IPR007074">
    <property type="entry name" value="LicD/FKTN/FKRP_NTP_transf"/>
</dbReference>
<evidence type="ECO:0000259" key="6">
    <source>
        <dbReference type="Pfam" id="PF04991"/>
    </source>
</evidence>
<dbReference type="AlphaFoldDB" id="A0A642UL62"/>
<dbReference type="EMBL" id="SWFT01000105">
    <property type="protein sequence ID" value="KAA8901039.1"/>
    <property type="molecule type" value="Genomic_DNA"/>
</dbReference>
<evidence type="ECO:0000256" key="4">
    <source>
        <dbReference type="ARBA" id="ARBA00023136"/>
    </source>
</evidence>
<feature type="compositionally biased region" description="Basic and acidic residues" evidence="5">
    <location>
        <begin position="289"/>
        <end position="298"/>
    </location>
</feature>
<evidence type="ECO:0000313" key="7">
    <source>
        <dbReference type="EMBL" id="KAA8901039.1"/>
    </source>
</evidence>
<dbReference type="VEuPathDB" id="FungiDB:DIURU_003409"/>
<dbReference type="PANTHER" id="PTHR15407:SF28">
    <property type="entry name" value="RIBITOL-5-PHOSPHATE TRANSFERASE FKTN"/>
    <property type="match status" value="1"/>
</dbReference>
<dbReference type="GO" id="GO:0016020">
    <property type="term" value="C:membrane"/>
    <property type="evidence" value="ECO:0007669"/>
    <property type="project" value="UniProtKB-SubCell"/>
</dbReference>
<dbReference type="GO" id="GO:0009100">
    <property type="term" value="P:glycoprotein metabolic process"/>
    <property type="evidence" value="ECO:0007669"/>
    <property type="project" value="UniProtKB-ARBA"/>
</dbReference>
<accession>A0A642UL62</accession>
<evidence type="ECO:0000256" key="1">
    <source>
        <dbReference type="ARBA" id="ARBA00004167"/>
    </source>
</evidence>
<keyword evidence="4" id="KW-0472">Membrane</keyword>
<evidence type="ECO:0000313" key="8">
    <source>
        <dbReference type="Proteomes" id="UP000449547"/>
    </source>
</evidence>
<dbReference type="RefSeq" id="XP_034011662.1">
    <property type="nucleotide sequence ID" value="XM_034156168.1"/>
</dbReference>
<name>A0A642UL62_DIURU</name>
<feature type="domain" description="LicD/FKTN/FKRP nucleotidyltransferase" evidence="6">
    <location>
        <begin position="548"/>
        <end position="671"/>
    </location>
</feature>
<feature type="compositionally biased region" description="Polar residues" evidence="5">
    <location>
        <begin position="264"/>
        <end position="288"/>
    </location>
</feature>